<accession>A0A2T9YXU8</accession>
<dbReference type="AlphaFoldDB" id="A0A2T9YXU8"/>
<dbReference type="GO" id="GO:0005783">
    <property type="term" value="C:endoplasmic reticulum"/>
    <property type="evidence" value="ECO:0007669"/>
    <property type="project" value="TreeGrafter"/>
</dbReference>
<dbReference type="SUPFAM" id="SSF56801">
    <property type="entry name" value="Acetyl-CoA synthetase-like"/>
    <property type="match status" value="1"/>
</dbReference>
<proteinExistence type="predicted"/>
<keyword evidence="3" id="KW-0472">Membrane</keyword>
<evidence type="ECO:0000313" key="5">
    <source>
        <dbReference type="EMBL" id="PVU97155.1"/>
    </source>
</evidence>
<reference evidence="5 6" key="1">
    <citation type="journal article" date="2018" name="MBio">
        <title>Comparative Genomics Reveals the Core Gene Toolbox for the Fungus-Insect Symbiosis.</title>
        <authorList>
            <person name="Wang Y."/>
            <person name="Stata M."/>
            <person name="Wang W."/>
            <person name="Stajich J.E."/>
            <person name="White M.M."/>
            <person name="Moncalvo J.M."/>
        </authorList>
    </citation>
    <scope>NUCLEOTIDE SEQUENCE [LARGE SCALE GENOMIC DNA]</scope>
    <source>
        <strain evidence="5 6">SWE-8-4</strain>
    </source>
</reference>
<sequence length="694" mass="77790">MLPFSIPNLRNDPFTSTLILGAILLVSTYVLFYRTKHRKPDVHPICVREQSSVASIRKSNKETSIYRSAFIGEKSPFLTFIDNSITSLHDAVLRAQQMKSLSVKMYDSSIKKVVTKNWAELIQDSTRLSSGISALQDKNSGLSDLKIIILLEPCFEWIITYLFCIKNKIVFIPLQPTDSETNISLILKHSKVSTIVTNNAWAQKLLQVETKLNLLVVQSDTHSLLKSKIHKVISLNELLYSSNNISTDTFIKSPEIDPEDTAYILYDPVGSGNITAHAISNLNALSVISSYVSTIPGKFSFTTNDNFMLIESLADPLALNILNIAIFFGSTISISSSNTSELIIEEMGFLKPSCVYIPSALLKDLANIFNEQTKKMPMAEIYFFNKAFNFVSDCVNRGFLPGFSFWDFSYFMHFRRFIGSNVKVIYTVGNDHPQAVCYLRKMFGCQILCTAGTSATSGAIASSLYGDYKQDKYPSIGPSLPACEIKLIDYNDKNIQLCTSNNNSSALDFNPRGELHIRGVNVSTSTWSSDGLKPKVLDEDWLNTRLFGTFLPNGALQILSKNFIKNFPISQIEKICLDSIYVSDVIASTLPKNCEPDKLVITIFPRSFELYLLAAKSKQPFMFKNISTNDWCQKLIYDDIYKKLIAAGCDFVGNKNLESSKNKILLEVHLTNSNFTRSNNYLNSDGTPNRDKVL</sequence>
<name>A0A2T9YXU8_9FUNG</name>
<evidence type="ECO:0000256" key="2">
    <source>
        <dbReference type="ARBA" id="ARBA00022840"/>
    </source>
</evidence>
<keyword evidence="3" id="KW-0812">Transmembrane</keyword>
<feature type="transmembrane region" description="Helical" evidence="3">
    <location>
        <begin position="14"/>
        <end position="33"/>
    </location>
</feature>
<keyword evidence="2" id="KW-0067">ATP-binding</keyword>
<dbReference type="EMBL" id="MBFR01000017">
    <property type="protein sequence ID" value="PVU97155.1"/>
    <property type="molecule type" value="Genomic_DNA"/>
</dbReference>
<dbReference type="InterPro" id="IPR000873">
    <property type="entry name" value="AMP-dep_synth/lig_dom"/>
</dbReference>
<dbReference type="Pfam" id="PF00501">
    <property type="entry name" value="AMP-binding"/>
    <property type="match status" value="1"/>
</dbReference>
<dbReference type="GO" id="GO:0016020">
    <property type="term" value="C:membrane"/>
    <property type="evidence" value="ECO:0007669"/>
    <property type="project" value="TreeGrafter"/>
</dbReference>
<evidence type="ECO:0000256" key="1">
    <source>
        <dbReference type="ARBA" id="ARBA00022741"/>
    </source>
</evidence>
<dbReference type="GO" id="GO:0004467">
    <property type="term" value="F:long-chain fatty acid-CoA ligase activity"/>
    <property type="evidence" value="ECO:0007669"/>
    <property type="project" value="TreeGrafter"/>
</dbReference>
<dbReference type="GO" id="GO:0005524">
    <property type="term" value="F:ATP binding"/>
    <property type="evidence" value="ECO:0007669"/>
    <property type="project" value="UniProtKB-KW"/>
</dbReference>
<dbReference type="InterPro" id="IPR042099">
    <property type="entry name" value="ANL_N_sf"/>
</dbReference>
<organism evidence="5 6">
    <name type="scientific">Smittium simulii</name>
    <dbReference type="NCBI Taxonomy" id="133385"/>
    <lineage>
        <taxon>Eukaryota</taxon>
        <taxon>Fungi</taxon>
        <taxon>Fungi incertae sedis</taxon>
        <taxon>Zoopagomycota</taxon>
        <taxon>Kickxellomycotina</taxon>
        <taxon>Harpellomycetes</taxon>
        <taxon>Harpellales</taxon>
        <taxon>Legeriomycetaceae</taxon>
        <taxon>Smittium</taxon>
    </lineage>
</organism>
<protein>
    <recommendedName>
        <fullName evidence="4">AMP-dependent synthetase/ligase domain-containing protein</fullName>
    </recommendedName>
</protein>
<evidence type="ECO:0000259" key="4">
    <source>
        <dbReference type="Pfam" id="PF00501"/>
    </source>
</evidence>
<dbReference type="Proteomes" id="UP000245383">
    <property type="component" value="Unassembled WGS sequence"/>
</dbReference>
<dbReference type="PANTHER" id="PTHR43272">
    <property type="entry name" value="LONG-CHAIN-FATTY-ACID--COA LIGASE"/>
    <property type="match status" value="1"/>
</dbReference>
<feature type="domain" description="AMP-dependent synthetase/ligase" evidence="4">
    <location>
        <begin position="114"/>
        <end position="523"/>
    </location>
</feature>
<gene>
    <name evidence="5" type="ORF">BB561_000736</name>
</gene>
<dbReference type="PANTHER" id="PTHR43272:SF33">
    <property type="entry name" value="AMP-BINDING DOMAIN-CONTAINING PROTEIN-RELATED"/>
    <property type="match status" value="1"/>
</dbReference>
<evidence type="ECO:0000313" key="6">
    <source>
        <dbReference type="Proteomes" id="UP000245383"/>
    </source>
</evidence>
<dbReference type="STRING" id="133385.A0A2T9YXU8"/>
<keyword evidence="1" id="KW-0547">Nucleotide-binding</keyword>
<keyword evidence="6" id="KW-1185">Reference proteome</keyword>
<keyword evidence="3" id="KW-1133">Transmembrane helix</keyword>
<dbReference type="Gene3D" id="3.40.50.12780">
    <property type="entry name" value="N-terminal domain of ligase-like"/>
    <property type="match status" value="1"/>
</dbReference>
<dbReference type="OrthoDB" id="1700726at2759"/>
<evidence type="ECO:0000256" key="3">
    <source>
        <dbReference type="SAM" id="Phobius"/>
    </source>
</evidence>
<comment type="caution">
    <text evidence="5">The sequence shown here is derived from an EMBL/GenBank/DDBJ whole genome shotgun (WGS) entry which is preliminary data.</text>
</comment>